<accession>A0A0E9QLR6</accession>
<dbReference type="AlphaFoldDB" id="A0A0E9QLR6"/>
<proteinExistence type="predicted"/>
<dbReference type="EMBL" id="GBXM01091559">
    <property type="protein sequence ID" value="JAH17018.1"/>
    <property type="molecule type" value="Transcribed_RNA"/>
</dbReference>
<protein>
    <submittedName>
        <fullName evidence="1">Uncharacterized protein</fullName>
    </submittedName>
</protein>
<organism evidence="1">
    <name type="scientific">Anguilla anguilla</name>
    <name type="common">European freshwater eel</name>
    <name type="synonym">Muraena anguilla</name>
    <dbReference type="NCBI Taxonomy" id="7936"/>
    <lineage>
        <taxon>Eukaryota</taxon>
        <taxon>Metazoa</taxon>
        <taxon>Chordata</taxon>
        <taxon>Craniata</taxon>
        <taxon>Vertebrata</taxon>
        <taxon>Euteleostomi</taxon>
        <taxon>Actinopterygii</taxon>
        <taxon>Neopterygii</taxon>
        <taxon>Teleostei</taxon>
        <taxon>Anguilliformes</taxon>
        <taxon>Anguillidae</taxon>
        <taxon>Anguilla</taxon>
    </lineage>
</organism>
<reference evidence="1" key="1">
    <citation type="submission" date="2014-11" db="EMBL/GenBank/DDBJ databases">
        <authorList>
            <person name="Amaro Gonzalez C."/>
        </authorList>
    </citation>
    <scope>NUCLEOTIDE SEQUENCE</scope>
</reference>
<name>A0A0E9QLR6_ANGAN</name>
<sequence length="25" mass="3137">MILKMVQQPDFTQSYLHMNRRFHTN</sequence>
<evidence type="ECO:0000313" key="1">
    <source>
        <dbReference type="EMBL" id="JAH17018.1"/>
    </source>
</evidence>
<reference evidence="1" key="2">
    <citation type="journal article" date="2015" name="Fish Shellfish Immunol.">
        <title>Early steps in the European eel (Anguilla anguilla)-Vibrio vulnificus interaction in the gills: Role of the RtxA13 toxin.</title>
        <authorList>
            <person name="Callol A."/>
            <person name="Pajuelo D."/>
            <person name="Ebbesson L."/>
            <person name="Teles M."/>
            <person name="MacKenzie S."/>
            <person name="Amaro C."/>
        </authorList>
    </citation>
    <scope>NUCLEOTIDE SEQUENCE</scope>
</reference>